<protein>
    <submittedName>
        <fullName evidence="4">CBS domain-containing protein</fullName>
    </submittedName>
</protein>
<evidence type="ECO:0000313" key="5">
    <source>
        <dbReference type="Proteomes" id="UP000237819"/>
    </source>
</evidence>
<evidence type="ECO:0000256" key="1">
    <source>
        <dbReference type="ARBA" id="ARBA00023122"/>
    </source>
</evidence>
<keyword evidence="1 2" id="KW-0129">CBS domain</keyword>
<organism evidence="4 5">
    <name type="scientific">Blastopirellula marina</name>
    <dbReference type="NCBI Taxonomy" id="124"/>
    <lineage>
        <taxon>Bacteria</taxon>
        <taxon>Pseudomonadati</taxon>
        <taxon>Planctomycetota</taxon>
        <taxon>Planctomycetia</taxon>
        <taxon>Pirellulales</taxon>
        <taxon>Pirellulaceae</taxon>
        <taxon>Blastopirellula</taxon>
    </lineage>
</organism>
<gene>
    <name evidence="4" type="ORF">C5Y93_22375</name>
</gene>
<sequence>MELSTRRIQMSVGRVCVREVDVISAEESAQVAAQRMHSRKVGTLVVVDVHGAPIGIVTDRDLTVRVLAMGKDGATTPISSVSRGPLRTVREDTSIEEAIRAMRAGPFRRLPVVDDDGQLVGLLSLDDVLELLSEEFASIGCLLHEEEPSVLGRSS</sequence>
<reference evidence="4 5" key="1">
    <citation type="submission" date="2018-02" db="EMBL/GenBank/DDBJ databases">
        <title>Comparative genomes isolates from brazilian mangrove.</title>
        <authorList>
            <person name="Araujo J.E."/>
            <person name="Taketani R.G."/>
            <person name="Silva M.C.P."/>
            <person name="Loureco M.V."/>
            <person name="Andreote F.D."/>
        </authorList>
    </citation>
    <scope>NUCLEOTIDE SEQUENCE [LARGE SCALE GENOMIC DNA]</scope>
    <source>
        <strain evidence="4 5">Nap-Phe MGV</strain>
    </source>
</reference>
<dbReference type="CDD" id="cd17775">
    <property type="entry name" value="CBS_pair_bact_arch"/>
    <property type="match status" value="1"/>
</dbReference>
<dbReference type="InterPro" id="IPR000644">
    <property type="entry name" value="CBS_dom"/>
</dbReference>
<dbReference type="Proteomes" id="UP000237819">
    <property type="component" value="Unassembled WGS sequence"/>
</dbReference>
<dbReference type="Pfam" id="PF00571">
    <property type="entry name" value="CBS"/>
    <property type="match status" value="2"/>
</dbReference>
<evidence type="ECO:0000256" key="2">
    <source>
        <dbReference type="PROSITE-ProRule" id="PRU00703"/>
    </source>
</evidence>
<comment type="caution">
    <text evidence="4">The sequence shown here is derived from an EMBL/GenBank/DDBJ whole genome shotgun (WGS) entry which is preliminary data.</text>
</comment>
<feature type="domain" description="CBS" evidence="3">
    <location>
        <begin position="16"/>
        <end position="73"/>
    </location>
</feature>
<proteinExistence type="predicted"/>
<name>A0A2S8GHL3_9BACT</name>
<dbReference type="SMART" id="SM00116">
    <property type="entry name" value="CBS"/>
    <property type="match status" value="2"/>
</dbReference>
<accession>A0A2S8GHL3</accession>
<feature type="domain" description="CBS" evidence="3">
    <location>
        <begin position="81"/>
        <end position="138"/>
    </location>
</feature>
<dbReference type="InterPro" id="IPR046342">
    <property type="entry name" value="CBS_dom_sf"/>
</dbReference>
<dbReference type="InterPro" id="IPR051257">
    <property type="entry name" value="Diverse_CBS-Domain"/>
</dbReference>
<evidence type="ECO:0000313" key="4">
    <source>
        <dbReference type="EMBL" id="PQO43932.1"/>
    </source>
</evidence>
<dbReference type="Gene3D" id="3.10.580.10">
    <property type="entry name" value="CBS-domain"/>
    <property type="match status" value="1"/>
</dbReference>
<dbReference type="EMBL" id="PUHZ01000022">
    <property type="protein sequence ID" value="PQO43932.1"/>
    <property type="molecule type" value="Genomic_DNA"/>
</dbReference>
<dbReference type="SUPFAM" id="SSF54631">
    <property type="entry name" value="CBS-domain pair"/>
    <property type="match status" value="1"/>
</dbReference>
<evidence type="ECO:0000259" key="3">
    <source>
        <dbReference type="PROSITE" id="PS51371"/>
    </source>
</evidence>
<dbReference type="AlphaFoldDB" id="A0A2S8GHL3"/>
<dbReference type="PANTHER" id="PTHR43080:SF2">
    <property type="entry name" value="CBS DOMAIN-CONTAINING PROTEIN"/>
    <property type="match status" value="1"/>
</dbReference>
<dbReference type="PANTHER" id="PTHR43080">
    <property type="entry name" value="CBS DOMAIN-CONTAINING PROTEIN CBSX3, MITOCHONDRIAL"/>
    <property type="match status" value="1"/>
</dbReference>
<dbReference type="PROSITE" id="PS51371">
    <property type="entry name" value="CBS"/>
    <property type="match status" value="2"/>
</dbReference>